<reference evidence="3 4" key="1">
    <citation type="submission" date="2020-08" db="EMBL/GenBank/DDBJ databases">
        <authorList>
            <person name="Hejnol A."/>
        </authorList>
    </citation>
    <scope>NUCLEOTIDE SEQUENCE [LARGE SCALE GENOMIC DNA]</scope>
</reference>
<organism evidence="3 4">
    <name type="scientific">Dimorphilus gyrociliatus</name>
    <dbReference type="NCBI Taxonomy" id="2664684"/>
    <lineage>
        <taxon>Eukaryota</taxon>
        <taxon>Metazoa</taxon>
        <taxon>Spiralia</taxon>
        <taxon>Lophotrochozoa</taxon>
        <taxon>Annelida</taxon>
        <taxon>Polychaeta</taxon>
        <taxon>Polychaeta incertae sedis</taxon>
        <taxon>Dinophilidae</taxon>
        <taxon>Dimorphilus</taxon>
    </lineage>
</organism>
<dbReference type="GO" id="GO:0003824">
    <property type="term" value="F:catalytic activity"/>
    <property type="evidence" value="ECO:0007669"/>
    <property type="project" value="InterPro"/>
</dbReference>
<proteinExistence type="predicted"/>
<sequence>MDVSLVLFMVLTFQGIFANSNRTVSFETINTFLMEVFADDLRHEALVSELKKSSSDVICLQEVWSDLRLSRLCENLAVSYPYSYSSLHAKDGFLPVSLGSMQSKCRKGALERVLECSVSACKNERSLDKFFECNFKKCKILQTLGAKCFECYVMQANICKYKTSTRLSLTEFLICLTNDLFSQNGMCTQLGSEPNRNLGLLILSKIPLRVDSLTTFIYNENVIIKRGILEAKLEDEYESLVSCTHLSADSSSFFDYAAGFNSWFELKQDEINTLINRYSGKSNVYIMGDFNVGPELPKENINGYFPELYKKLSDSGFNNLAVDYLHLCSFCKKNMLVKVVYKEKAENLIIDGIIPLKVSREFKTIKRTAMKNISLPLNFDFCVSDHWGIKASFYDY</sequence>
<dbReference type="Proteomes" id="UP000549394">
    <property type="component" value="Unassembled WGS sequence"/>
</dbReference>
<comment type="caution">
    <text evidence="3">The sequence shown here is derived from an EMBL/GenBank/DDBJ whole genome shotgun (WGS) entry which is preliminary data.</text>
</comment>
<dbReference type="OrthoDB" id="6128907at2759"/>
<dbReference type="Pfam" id="PF03372">
    <property type="entry name" value="Exo_endo_phos"/>
    <property type="match status" value="1"/>
</dbReference>
<dbReference type="AlphaFoldDB" id="A0A7I8W4I7"/>
<dbReference type="Gene3D" id="3.60.10.10">
    <property type="entry name" value="Endonuclease/exonuclease/phosphatase"/>
    <property type="match status" value="2"/>
</dbReference>
<accession>A0A7I8W4I7</accession>
<evidence type="ECO:0000256" key="1">
    <source>
        <dbReference type="SAM" id="SignalP"/>
    </source>
</evidence>
<keyword evidence="4" id="KW-1185">Reference proteome</keyword>
<dbReference type="EMBL" id="CAJFCJ010000019">
    <property type="protein sequence ID" value="CAD5123405.1"/>
    <property type="molecule type" value="Genomic_DNA"/>
</dbReference>
<dbReference type="InterPro" id="IPR005135">
    <property type="entry name" value="Endo/exonuclease/phosphatase"/>
</dbReference>
<feature type="chain" id="PRO_5029791386" evidence="1">
    <location>
        <begin position="19"/>
        <end position="396"/>
    </location>
</feature>
<evidence type="ECO:0000313" key="3">
    <source>
        <dbReference type="EMBL" id="CAD5123405.1"/>
    </source>
</evidence>
<feature type="signal peptide" evidence="1">
    <location>
        <begin position="1"/>
        <end position="18"/>
    </location>
</feature>
<keyword evidence="1" id="KW-0732">Signal</keyword>
<protein>
    <submittedName>
        <fullName evidence="3">DgyrCDS11756</fullName>
    </submittedName>
</protein>
<dbReference type="InterPro" id="IPR036691">
    <property type="entry name" value="Endo/exonu/phosph_ase_sf"/>
</dbReference>
<evidence type="ECO:0000313" key="4">
    <source>
        <dbReference type="Proteomes" id="UP000549394"/>
    </source>
</evidence>
<gene>
    <name evidence="3" type="ORF">DGYR_LOCUS11088</name>
</gene>
<evidence type="ECO:0000259" key="2">
    <source>
        <dbReference type="Pfam" id="PF03372"/>
    </source>
</evidence>
<name>A0A7I8W4I7_9ANNE</name>
<feature type="domain" description="Endonuclease/exonuclease/phosphatase" evidence="2">
    <location>
        <begin position="39"/>
        <end position="294"/>
    </location>
</feature>
<dbReference type="SUPFAM" id="SSF56219">
    <property type="entry name" value="DNase I-like"/>
    <property type="match status" value="1"/>
</dbReference>